<evidence type="ECO:0000313" key="3">
    <source>
        <dbReference type="EMBL" id="PWN20752.1"/>
    </source>
</evidence>
<gene>
    <name evidence="3" type="ORF">BCV69DRAFT_282975</name>
</gene>
<dbReference type="RefSeq" id="XP_025347912.1">
    <property type="nucleotide sequence ID" value="XM_025492542.1"/>
</dbReference>
<dbReference type="OrthoDB" id="3362926at2759"/>
<feature type="transmembrane region" description="Helical" evidence="2">
    <location>
        <begin position="87"/>
        <end position="112"/>
    </location>
</feature>
<organism evidence="3 4">
    <name type="scientific">Pseudomicrostroma glucosiphilum</name>
    <dbReference type="NCBI Taxonomy" id="1684307"/>
    <lineage>
        <taxon>Eukaryota</taxon>
        <taxon>Fungi</taxon>
        <taxon>Dikarya</taxon>
        <taxon>Basidiomycota</taxon>
        <taxon>Ustilaginomycotina</taxon>
        <taxon>Exobasidiomycetes</taxon>
        <taxon>Microstromatales</taxon>
        <taxon>Microstromatales incertae sedis</taxon>
        <taxon>Pseudomicrostroma</taxon>
    </lineage>
</organism>
<feature type="region of interest" description="Disordered" evidence="1">
    <location>
        <begin position="134"/>
        <end position="156"/>
    </location>
</feature>
<accession>A0A316U6A8</accession>
<dbReference type="EMBL" id="KZ819327">
    <property type="protein sequence ID" value="PWN20752.1"/>
    <property type="molecule type" value="Genomic_DNA"/>
</dbReference>
<evidence type="ECO:0000256" key="1">
    <source>
        <dbReference type="SAM" id="MobiDB-lite"/>
    </source>
</evidence>
<feature type="compositionally biased region" description="Low complexity" evidence="1">
    <location>
        <begin position="10"/>
        <end position="24"/>
    </location>
</feature>
<reference evidence="3 4" key="1">
    <citation type="journal article" date="2018" name="Mol. Biol. Evol.">
        <title>Broad Genomic Sampling Reveals a Smut Pathogenic Ancestry of the Fungal Clade Ustilaginomycotina.</title>
        <authorList>
            <person name="Kijpornyongpan T."/>
            <person name="Mondo S.J."/>
            <person name="Barry K."/>
            <person name="Sandor L."/>
            <person name="Lee J."/>
            <person name="Lipzen A."/>
            <person name="Pangilinan J."/>
            <person name="LaButti K."/>
            <person name="Hainaut M."/>
            <person name="Henrissat B."/>
            <person name="Grigoriev I.V."/>
            <person name="Spatafora J.W."/>
            <person name="Aime M.C."/>
        </authorList>
    </citation>
    <scope>NUCLEOTIDE SEQUENCE [LARGE SCALE GENOMIC DNA]</scope>
    <source>
        <strain evidence="3 4">MCA 4718</strain>
    </source>
</reference>
<sequence length="317" mass="34035">MASLFRQGASRQGSPFSASSSSSSSSILKTDEVAKWFDAIWTGSGAFGVSGRQSFFSSSLSKHFGFPANYSASAALHAVLFPPLPPWLATVCSLCRVVAFLIIAPILFISLLDLAEYAVIRTLGLQRRQVRVKASGHPTQRMHLSPAQLQSGKAGNPMQAPLLSTGAYDGETLLRHRARSLSTASAEAIEEWQRTGGSFARVAEVRQAATSASSSPSGGTTPINNRNSSYFEPTPRSSPTMAQSPIGVEGPMGLSDDESESGGPSSPTMELGGGQQSKHRKLRRSHFDFTPIEEKNKFQWSRNSFDDTSEEAEVNDT</sequence>
<keyword evidence="2" id="KW-1133">Transmembrane helix</keyword>
<keyword evidence="2" id="KW-0812">Transmembrane</keyword>
<name>A0A316U6A8_9BASI</name>
<evidence type="ECO:0000256" key="2">
    <source>
        <dbReference type="SAM" id="Phobius"/>
    </source>
</evidence>
<feature type="compositionally biased region" description="Acidic residues" evidence="1">
    <location>
        <begin position="307"/>
        <end position="317"/>
    </location>
</feature>
<dbReference type="Proteomes" id="UP000245942">
    <property type="component" value="Unassembled WGS sequence"/>
</dbReference>
<protein>
    <submittedName>
        <fullName evidence="3">Uncharacterized protein</fullName>
    </submittedName>
</protein>
<dbReference type="AlphaFoldDB" id="A0A316U6A8"/>
<feature type="compositionally biased region" description="Low complexity" evidence="1">
    <location>
        <begin position="208"/>
        <end position="222"/>
    </location>
</feature>
<dbReference type="GeneID" id="37014276"/>
<feature type="region of interest" description="Disordered" evidence="1">
    <location>
        <begin position="207"/>
        <end position="317"/>
    </location>
</feature>
<keyword evidence="4" id="KW-1185">Reference proteome</keyword>
<evidence type="ECO:0000313" key="4">
    <source>
        <dbReference type="Proteomes" id="UP000245942"/>
    </source>
</evidence>
<keyword evidence="2" id="KW-0472">Membrane</keyword>
<feature type="compositionally biased region" description="Polar residues" evidence="1">
    <location>
        <begin position="223"/>
        <end position="243"/>
    </location>
</feature>
<feature type="region of interest" description="Disordered" evidence="1">
    <location>
        <begin position="1"/>
        <end position="24"/>
    </location>
</feature>
<proteinExistence type="predicted"/>